<dbReference type="CDD" id="cd05402">
    <property type="entry name" value="NT_PAP_TUTase"/>
    <property type="match status" value="1"/>
</dbReference>
<feature type="non-terminal residue" evidence="22">
    <location>
        <position position="1"/>
    </location>
</feature>
<dbReference type="SUPFAM" id="SSF81301">
    <property type="entry name" value="Nucleotidyltransferase"/>
    <property type="match status" value="1"/>
</dbReference>
<evidence type="ECO:0000256" key="3">
    <source>
        <dbReference type="ARBA" id="ARBA00010912"/>
    </source>
</evidence>
<dbReference type="SUPFAM" id="SSF55003">
    <property type="entry name" value="PAP/Archaeal CCA-adding enzyme, C-terminal domain"/>
    <property type="match status" value="1"/>
</dbReference>
<dbReference type="PANTHER" id="PTHR10682">
    <property type="entry name" value="POLY A POLYMERASE"/>
    <property type="match status" value="1"/>
</dbReference>
<comment type="subcellular location">
    <subcellularLocation>
        <location evidence="2">Nucleus</location>
    </subcellularLocation>
</comment>
<dbReference type="FunFam" id="3.30.70.590:FF:000001">
    <property type="entry name" value="Putative poly(A) polymerase gamma"/>
    <property type="match status" value="1"/>
</dbReference>
<evidence type="ECO:0000256" key="10">
    <source>
        <dbReference type="ARBA" id="ARBA00022842"/>
    </source>
</evidence>
<keyword evidence="5" id="KW-0507">mRNA processing</keyword>
<comment type="catalytic activity">
    <reaction evidence="14">
        <text>RNA(n) + ATP = RNA(n)-3'-adenine ribonucleotide + diphosphate</text>
        <dbReference type="Rhea" id="RHEA:11332"/>
        <dbReference type="Rhea" id="RHEA-COMP:14527"/>
        <dbReference type="Rhea" id="RHEA-COMP:17347"/>
        <dbReference type="ChEBI" id="CHEBI:30616"/>
        <dbReference type="ChEBI" id="CHEBI:33019"/>
        <dbReference type="ChEBI" id="CHEBI:140395"/>
        <dbReference type="ChEBI" id="CHEBI:173115"/>
        <dbReference type="EC" id="2.7.7.19"/>
    </reaction>
</comment>
<dbReference type="Gene3D" id="1.10.1410.10">
    <property type="match status" value="1"/>
</dbReference>
<comment type="cofactor">
    <cofactor evidence="16">
        <name>Mg(2+)</name>
        <dbReference type="ChEBI" id="CHEBI:18420"/>
    </cofactor>
    <text evidence="16">Binds 2 magnesium ions. Also active with manganese.</text>
</comment>
<feature type="binding site" evidence="15">
    <location>
        <position position="158"/>
    </location>
    <ligand>
        <name>ATP</name>
        <dbReference type="ChEBI" id="CHEBI:30616"/>
    </ligand>
</feature>
<evidence type="ECO:0000256" key="1">
    <source>
        <dbReference type="ARBA" id="ARBA00001936"/>
    </source>
</evidence>
<evidence type="ECO:0000256" key="14">
    <source>
        <dbReference type="ARBA" id="ARBA00048830"/>
    </source>
</evidence>
<feature type="binding site" evidence="15">
    <location>
        <position position="100"/>
    </location>
    <ligand>
        <name>ATP</name>
        <dbReference type="ChEBI" id="CHEBI:30616"/>
    </ligand>
</feature>
<dbReference type="SUPFAM" id="SSF81631">
    <property type="entry name" value="PAP/OAS1 substrate-binding domain"/>
    <property type="match status" value="1"/>
</dbReference>
<feature type="compositionally biased region" description="Polar residues" evidence="17">
    <location>
        <begin position="632"/>
        <end position="642"/>
    </location>
</feature>
<dbReference type="FunFam" id="1.10.1410.10:FF:000001">
    <property type="entry name" value="Putative poly(A) polymerase gamma"/>
    <property type="match status" value="1"/>
</dbReference>
<keyword evidence="12" id="KW-0464">Manganese</keyword>
<dbReference type="GO" id="GO:1990817">
    <property type="term" value="F:poly(A) RNA polymerase activity"/>
    <property type="evidence" value="ECO:0007669"/>
    <property type="project" value="UniProtKB-EC"/>
</dbReference>
<comment type="caution">
    <text evidence="22">The sequence shown here is derived from an EMBL/GenBank/DDBJ whole genome shotgun (WGS) entry which is preliminary data.</text>
</comment>
<keyword evidence="6" id="KW-0808">Transferase</keyword>
<dbReference type="PIRSF" id="PIRSF018425">
    <property type="entry name" value="PolyA_polymerase"/>
    <property type="match status" value="1"/>
</dbReference>
<keyword evidence="13" id="KW-0539">Nucleus</keyword>
<feature type="binding site" evidence="16">
    <location>
        <position position="106"/>
    </location>
    <ligand>
        <name>Mg(2+)</name>
        <dbReference type="ChEBI" id="CHEBI:18420"/>
        <label>2</label>
        <note>catalytic</note>
    </ligand>
</feature>
<dbReference type="InterPro" id="IPR048840">
    <property type="entry name" value="PolA_pol_NTPase"/>
</dbReference>
<keyword evidence="18" id="KW-0812">Transmembrane</keyword>
<dbReference type="Proteomes" id="UP000558958">
    <property type="component" value="Unassembled WGS sequence"/>
</dbReference>
<dbReference type="FunFam" id="3.30.460.10:FF:000002">
    <property type="entry name" value="Poly(A) polymerase alpha, putative"/>
    <property type="match status" value="1"/>
</dbReference>
<dbReference type="GO" id="GO:0031123">
    <property type="term" value="P:RNA 3'-end processing"/>
    <property type="evidence" value="ECO:0007669"/>
    <property type="project" value="InterPro"/>
</dbReference>
<feature type="domain" description="Poly(A) polymerase RNA-binding" evidence="19">
    <location>
        <begin position="422"/>
        <end position="498"/>
    </location>
</feature>
<keyword evidence="23" id="KW-1185">Reference proteome</keyword>
<evidence type="ECO:0000256" key="17">
    <source>
        <dbReference type="SAM" id="MobiDB-lite"/>
    </source>
</evidence>
<keyword evidence="10 16" id="KW-0460">Magnesium</keyword>
<feature type="non-terminal residue" evidence="22">
    <location>
        <position position="642"/>
    </location>
</feature>
<dbReference type="GO" id="GO:0006397">
    <property type="term" value="P:mRNA processing"/>
    <property type="evidence" value="ECO:0007669"/>
    <property type="project" value="UniProtKB-KW"/>
</dbReference>
<evidence type="ECO:0000259" key="19">
    <source>
        <dbReference type="Pfam" id="PF04926"/>
    </source>
</evidence>
<evidence type="ECO:0000256" key="15">
    <source>
        <dbReference type="PIRSR" id="PIRSR018425-1"/>
    </source>
</evidence>
<dbReference type="Pfam" id="PF04928">
    <property type="entry name" value="PAP_central"/>
    <property type="match status" value="1"/>
</dbReference>
<sequence length="642" mass="72443">SRQQNQPQGHYGLTSPISLAPPSDVDHVHTQKLIEAMKPFGVFEDKEKLFQRTTVLSKLNNMVKEWILELAESKNLPPSMMEHLGGKIFTFGSYRLGVHTKGSDIDALCVAPSHVERSDFFQSFFEKLKNQEEVKNLRAIEDAYVPVIKFDFDGIEIDLVFAKLSMPTVSDDLDLRDDSCLRSLDIRCIRSLNGSRVTDEILRLVPNLENFRLTLRAIKLWAKRRGVYSNIMGFLGGVSWAMLVARICQLYPNALASTLVNKFFLIFSKWNWPKPVLLKRLEESFLNLPVWDPRVNPSDRYHVMPIITPAYPQQNSTYNVSTSTRAVMVEEFQRGLEVTDEILRGKSDWSKLFEPLNFFQKYKHYIVLTATACMEEHHLNWIGLVESKIRVLVGNLERNEFITIAHVQPQSFPGNKNLYKQSDFVSMWFLGLVFKKVESAEKTHVDLTHGIQSFTDTVYRQASALNILKEGMKIEATYVKRRQLHYFLPAEALQKRKKQSVSHVSQSDSGFQCKRSSLAESCSKDRGSRAPSDSSLLNKISKLDTSTAETERNVARQSCSGANSVAEPSTSKGLCIAVTDPKTEATVALRASGPRVGCTIPGCNTVSQLRTCVVQGQDKLSGTLFMDPESASPKQHYSPSSK</sequence>
<gene>
    <name evidence="22" type="primary">Papolg</name>
    <name evidence="22" type="ORF">SAKLUC_R12655</name>
</gene>
<feature type="transmembrane region" description="Helical" evidence="18">
    <location>
        <begin position="226"/>
        <end position="245"/>
    </location>
</feature>
<evidence type="ECO:0000256" key="13">
    <source>
        <dbReference type="ARBA" id="ARBA00023242"/>
    </source>
</evidence>
<evidence type="ECO:0000256" key="5">
    <source>
        <dbReference type="ARBA" id="ARBA00022664"/>
    </source>
</evidence>
<protein>
    <recommendedName>
        <fullName evidence="4">polynucleotide adenylyltransferase</fullName>
        <ecNumber evidence="4">2.7.7.19</ecNumber>
    </recommendedName>
</protein>
<feature type="binding site" evidence="15">
    <location>
        <begin position="104"/>
        <end position="106"/>
    </location>
    <ligand>
        <name>ATP</name>
        <dbReference type="ChEBI" id="CHEBI:30616"/>
    </ligand>
</feature>
<dbReference type="Gene3D" id="3.30.70.590">
    <property type="entry name" value="Poly(A) polymerase predicted RNA binding domain"/>
    <property type="match status" value="1"/>
</dbReference>
<keyword evidence="11" id="KW-0694">RNA-binding</keyword>
<dbReference type="GO" id="GO:0003723">
    <property type="term" value="F:RNA binding"/>
    <property type="evidence" value="ECO:0007669"/>
    <property type="project" value="UniProtKB-KW"/>
</dbReference>
<feature type="region of interest" description="Disordered" evidence="17">
    <location>
        <begin position="1"/>
        <end position="23"/>
    </location>
</feature>
<dbReference type="GO" id="GO:0046872">
    <property type="term" value="F:metal ion binding"/>
    <property type="evidence" value="ECO:0007669"/>
    <property type="project" value="UniProtKB-KW"/>
</dbReference>
<evidence type="ECO:0000256" key="11">
    <source>
        <dbReference type="ARBA" id="ARBA00022884"/>
    </source>
</evidence>
<evidence type="ECO:0000256" key="7">
    <source>
        <dbReference type="ARBA" id="ARBA00022723"/>
    </source>
</evidence>
<keyword evidence="9 15" id="KW-0067">ATP-binding</keyword>
<reference evidence="22 23" key="1">
    <citation type="submission" date="2019-09" db="EMBL/GenBank/DDBJ databases">
        <title>Bird 10,000 Genomes (B10K) Project - Family phase.</title>
        <authorList>
            <person name="Zhang G."/>
        </authorList>
    </citation>
    <scope>NUCLEOTIDE SEQUENCE [LARGE SCALE GENOMIC DNA]</scope>
    <source>
        <strain evidence="22">B10K-DU-001-06</strain>
        <tissue evidence="22">Muscle</tissue>
    </source>
</reference>
<dbReference type="EMBL" id="VWZD01001544">
    <property type="protein sequence ID" value="NXG00296.1"/>
    <property type="molecule type" value="Genomic_DNA"/>
</dbReference>
<keyword evidence="18" id="KW-0472">Membrane</keyword>
<feature type="domain" description="Poly(A) polymerase RNA-binding" evidence="19">
    <location>
        <begin position="357"/>
        <end position="418"/>
    </location>
</feature>
<keyword evidence="18" id="KW-1133">Transmembrane helix</keyword>
<feature type="binding site" evidence="16">
    <location>
        <position position="158"/>
    </location>
    <ligand>
        <name>Mg(2+)</name>
        <dbReference type="ChEBI" id="CHEBI:18420"/>
        <label>2</label>
        <note>catalytic</note>
    </ligand>
</feature>
<feature type="region of interest" description="Disordered" evidence="17">
    <location>
        <begin position="547"/>
        <end position="568"/>
    </location>
</feature>
<dbReference type="InterPro" id="IPR007012">
    <property type="entry name" value="PolA_pol_cen_dom"/>
</dbReference>
<dbReference type="InterPro" id="IPR043519">
    <property type="entry name" value="NT_sf"/>
</dbReference>
<comment type="cofactor">
    <cofactor evidence="1">
        <name>Mn(2+)</name>
        <dbReference type="ChEBI" id="CHEBI:29035"/>
    </cofactor>
</comment>
<evidence type="ECO:0000256" key="2">
    <source>
        <dbReference type="ARBA" id="ARBA00004123"/>
    </source>
</evidence>
<comment type="similarity">
    <text evidence="3">Belongs to the poly(A) polymerase family.</text>
</comment>
<dbReference type="InterPro" id="IPR014492">
    <property type="entry name" value="PolyA_polymerase"/>
</dbReference>
<accession>A0A7K8Y9W2</accession>
<feature type="domain" description="Poly(A) polymerase central" evidence="20">
    <location>
        <begin position="210"/>
        <end position="354"/>
    </location>
</feature>
<dbReference type="InterPro" id="IPR007010">
    <property type="entry name" value="PolA_pol_RNA-bd_dom"/>
</dbReference>
<dbReference type="GO" id="GO:0005524">
    <property type="term" value="F:ATP binding"/>
    <property type="evidence" value="ECO:0007669"/>
    <property type="project" value="UniProtKB-KW"/>
</dbReference>
<dbReference type="Gene3D" id="3.30.460.10">
    <property type="entry name" value="Beta Polymerase, domain 2"/>
    <property type="match status" value="1"/>
</dbReference>
<evidence type="ECO:0000256" key="6">
    <source>
        <dbReference type="ARBA" id="ARBA00022679"/>
    </source>
</evidence>
<name>A0A7K8Y9W2_9PASS</name>
<feature type="region of interest" description="Disordered" evidence="17">
    <location>
        <begin position="623"/>
        <end position="642"/>
    </location>
</feature>
<feature type="compositionally biased region" description="Polar residues" evidence="17">
    <location>
        <begin position="555"/>
        <end position="568"/>
    </location>
</feature>
<evidence type="ECO:0000256" key="9">
    <source>
        <dbReference type="ARBA" id="ARBA00022840"/>
    </source>
</evidence>
<dbReference type="Pfam" id="PF20750">
    <property type="entry name" value="PAP_NTPase"/>
    <property type="match status" value="1"/>
</dbReference>
<feature type="binding site" evidence="15">
    <location>
        <position position="228"/>
    </location>
    <ligand>
        <name>ATP</name>
        <dbReference type="ChEBI" id="CHEBI:30616"/>
    </ligand>
</feature>
<feature type="binding site" evidence="15">
    <location>
        <position position="219"/>
    </location>
    <ligand>
        <name>ATP</name>
        <dbReference type="ChEBI" id="CHEBI:30616"/>
    </ligand>
</feature>
<dbReference type="InterPro" id="IPR011068">
    <property type="entry name" value="NuclTrfase_I-like_C"/>
</dbReference>
<dbReference type="Pfam" id="PF04926">
    <property type="entry name" value="PAP_RNA-bind"/>
    <property type="match status" value="2"/>
</dbReference>
<evidence type="ECO:0000259" key="21">
    <source>
        <dbReference type="Pfam" id="PF20750"/>
    </source>
</evidence>
<feature type="binding site" evidence="16">
    <location>
        <position position="106"/>
    </location>
    <ligand>
        <name>Mg(2+)</name>
        <dbReference type="ChEBI" id="CHEBI:18420"/>
        <label>1</label>
        <note>catalytic</note>
    </ligand>
</feature>
<keyword evidence="7 16" id="KW-0479">Metal-binding</keyword>
<keyword evidence="8 15" id="KW-0547">Nucleotide-binding</keyword>
<evidence type="ECO:0000256" key="8">
    <source>
        <dbReference type="ARBA" id="ARBA00022741"/>
    </source>
</evidence>
<dbReference type="EC" id="2.7.7.19" evidence="4"/>
<feature type="binding site" evidence="15">
    <location>
        <begin position="91"/>
        <end position="93"/>
    </location>
    <ligand>
        <name>ATP</name>
        <dbReference type="ChEBI" id="CHEBI:30616"/>
    </ligand>
</feature>
<evidence type="ECO:0000256" key="12">
    <source>
        <dbReference type="ARBA" id="ARBA00023211"/>
    </source>
</evidence>
<evidence type="ECO:0000313" key="22">
    <source>
        <dbReference type="EMBL" id="NXG00296.1"/>
    </source>
</evidence>
<evidence type="ECO:0000256" key="4">
    <source>
        <dbReference type="ARBA" id="ARBA00012388"/>
    </source>
</evidence>
<proteinExistence type="inferred from homology"/>
<feature type="binding site" evidence="15">
    <location>
        <begin position="237"/>
        <end position="238"/>
    </location>
    <ligand>
        <name>ATP</name>
        <dbReference type="ChEBI" id="CHEBI:30616"/>
    </ligand>
</feature>
<organism evidence="22 23">
    <name type="scientific">Sakesphorus luctuosus</name>
    <dbReference type="NCBI Taxonomy" id="419690"/>
    <lineage>
        <taxon>Eukaryota</taxon>
        <taxon>Metazoa</taxon>
        <taxon>Chordata</taxon>
        <taxon>Craniata</taxon>
        <taxon>Vertebrata</taxon>
        <taxon>Euteleostomi</taxon>
        <taxon>Archelosauria</taxon>
        <taxon>Archosauria</taxon>
        <taxon>Dinosauria</taxon>
        <taxon>Saurischia</taxon>
        <taxon>Theropoda</taxon>
        <taxon>Coelurosauria</taxon>
        <taxon>Aves</taxon>
        <taxon>Neognathae</taxon>
        <taxon>Neoaves</taxon>
        <taxon>Telluraves</taxon>
        <taxon>Australaves</taxon>
        <taxon>Passeriformes</taxon>
        <taxon>Thamnophilidae</taxon>
        <taxon>Sakesphorus</taxon>
    </lineage>
</organism>
<evidence type="ECO:0000256" key="16">
    <source>
        <dbReference type="PIRSR" id="PIRSR018425-2"/>
    </source>
</evidence>
<dbReference type="AlphaFoldDB" id="A0A7K8Y9W2"/>
<feature type="binding site" evidence="16">
    <location>
        <position position="104"/>
    </location>
    <ligand>
        <name>Mg(2+)</name>
        <dbReference type="ChEBI" id="CHEBI:18420"/>
        <label>1</label>
        <note>catalytic</note>
    </ligand>
</feature>
<feature type="binding site" evidence="16">
    <location>
        <position position="104"/>
    </location>
    <ligand>
        <name>Mg(2+)</name>
        <dbReference type="ChEBI" id="CHEBI:18420"/>
        <label>2</label>
        <note>catalytic</note>
    </ligand>
</feature>
<dbReference type="PANTHER" id="PTHR10682:SF6">
    <property type="entry name" value="POLY(A) POLYMERASE GAMMA"/>
    <property type="match status" value="1"/>
</dbReference>
<evidence type="ECO:0000313" key="23">
    <source>
        <dbReference type="Proteomes" id="UP000558958"/>
    </source>
</evidence>
<dbReference type="GO" id="GO:0005634">
    <property type="term" value="C:nucleus"/>
    <property type="evidence" value="ECO:0007669"/>
    <property type="project" value="UniProtKB-SubCell"/>
</dbReference>
<evidence type="ECO:0000256" key="18">
    <source>
        <dbReference type="SAM" id="Phobius"/>
    </source>
</evidence>
<evidence type="ECO:0000259" key="20">
    <source>
        <dbReference type="Pfam" id="PF04928"/>
    </source>
</evidence>
<feature type="domain" description="Poly(A) polymerase nucleotidyltransferase" evidence="21">
    <location>
        <begin position="12"/>
        <end position="205"/>
    </location>
</feature>